<accession>A0A8B8FLT2</accession>
<gene>
    <name evidence="4" type="primary">LOC112684166</name>
</gene>
<dbReference type="RefSeq" id="XP_025411305.1">
    <property type="nucleotide sequence ID" value="XM_025555520.1"/>
</dbReference>
<dbReference type="InterPro" id="IPR012337">
    <property type="entry name" value="RNaseH-like_sf"/>
</dbReference>
<feature type="domain" description="HAT C-terminal dimerisation" evidence="1">
    <location>
        <begin position="290"/>
        <end position="358"/>
    </location>
</feature>
<dbReference type="Pfam" id="PF05699">
    <property type="entry name" value="Dimer_Tnp_hAT"/>
    <property type="match status" value="1"/>
</dbReference>
<evidence type="ECO:0000313" key="4">
    <source>
        <dbReference type="RefSeq" id="XP_025411305.1"/>
    </source>
</evidence>
<protein>
    <submittedName>
        <fullName evidence="4">Zinc finger MYM-type protein 1-like</fullName>
    </submittedName>
</protein>
<reference evidence="4" key="1">
    <citation type="submission" date="2025-08" db="UniProtKB">
        <authorList>
            <consortium name="RefSeq"/>
        </authorList>
    </citation>
    <scope>IDENTIFICATION</scope>
    <source>
        <tissue evidence="4">Whole body</tissue>
    </source>
</reference>
<evidence type="ECO:0000259" key="2">
    <source>
        <dbReference type="Pfam" id="PF14291"/>
    </source>
</evidence>
<dbReference type="GeneID" id="112684166"/>
<dbReference type="InterPro" id="IPR025398">
    <property type="entry name" value="DUF4371"/>
</dbReference>
<proteinExistence type="predicted"/>
<dbReference type="AlphaFoldDB" id="A0A8B8FLT2"/>
<dbReference type="PANTHER" id="PTHR45749:SF23">
    <property type="entry name" value="ZINC FINGER MYM-TYPE PROTEIN 1-LIKE"/>
    <property type="match status" value="1"/>
</dbReference>
<dbReference type="InterPro" id="IPR008906">
    <property type="entry name" value="HATC_C_dom"/>
</dbReference>
<dbReference type="GO" id="GO:0046983">
    <property type="term" value="F:protein dimerization activity"/>
    <property type="evidence" value="ECO:0007669"/>
    <property type="project" value="InterPro"/>
</dbReference>
<dbReference type="OrthoDB" id="6602388at2759"/>
<dbReference type="Proteomes" id="UP000694846">
    <property type="component" value="Unplaced"/>
</dbReference>
<evidence type="ECO:0000313" key="3">
    <source>
        <dbReference type="Proteomes" id="UP000694846"/>
    </source>
</evidence>
<organism evidence="3 4">
    <name type="scientific">Sipha flava</name>
    <name type="common">yellow sugarcane aphid</name>
    <dbReference type="NCBI Taxonomy" id="143950"/>
    <lineage>
        <taxon>Eukaryota</taxon>
        <taxon>Metazoa</taxon>
        <taxon>Ecdysozoa</taxon>
        <taxon>Arthropoda</taxon>
        <taxon>Hexapoda</taxon>
        <taxon>Insecta</taxon>
        <taxon>Pterygota</taxon>
        <taxon>Neoptera</taxon>
        <taxon>Paraneoptera</taxon>
        <taxon>Hemiptera</taxon>
        <taxon>Sternorrhyncha</taxon>
        <taxon>Aphidomorpha</taxon>
        <taxon>Aphidoidea</taxon>
        <taxon>Aphididae</taxon>
        <taxon>Sipha</taxon>
    </lineage>
</organism>
<sequence>MAFRGNSEKIGFLNNGNCLMSLEPISKFDPFLASHFEKFGNKGKGSTSYLSFQTYEQIIALMSDTVLQTIVKEIQIAKYFSIIVDSTPDVSHVHQLSFVIRYVDGKGFPQERFLGFLGNTGHKSEQLCDAVLSTLFLYQLNTDNLRGQSYDNASNMSWAYSGLQTRIKKICQFAEYAPCTAHSLNLIGTSTASSCLKACNLLRKLNSLQSAFLVIFWSNILERFNMISKKLQSINIDIITVVELYKSLIHYLIAIRNGKSFEKYEDLVKKNSHIRHLKNVAIDAPKTINEMLQFLKCKDLITVYPYIEITLRIFFSIPVTNCTSEHSFSVLKLIKSYLTSSMTQDRCSALAILCIESDITITLEFDETCGIEQLSICIRFLKDKNLHEEFIGFYTLKKFDAEFISKTILEACSHMKLDLNKCVG</sequence>
<evidence type="ECO:0000259" key="1">
    <source>
        <dbReference type="Pfam" id="PF05699"/>
    </source>
</evidence>
<feature type="domain" description="DUF4371" evidence="2">
    <location>
        <begin position="53"/>
        <end position="161"/>
    </location>
</feature>
<dbReference type="Pfam" id="PF14291">
    <property type="entry name" value="DUF4371"/>
    <property type="match status" value="1"/>
</dbReference>
<keyword evidence="3" id="KW-1185">Reference proteome</keyword>
<name>A0A8B8FLT2_9HEMI</name>
<dbReference type="PANTHER" id="PTHR45749">
    <property type="match status" value="1"/>
</dbReference>
<dbReference type="SUPFAM" id="SSF53098">
    <property type="entry name" value="Ribonuclease H-like"/>
    <property type="match status" value="1"/>
</dbReference>